<feature type="transmembrane region" description="Helical" evidence="12">
    <location>
        <begin position="474"/>
        <end position="495"/>
    </location>
</feature>
<dbReference type="FunFam" id="3.40.190.10:FF:000024">
    <property type="entry name" value="Glutamate receptor, ionotropic, delta 1"/>
    <property type="match status" value="1"/>
</dbReference>
<dbReference type="SMART" id="SM00918">
    <property type="entry name" value="Lig_chan-Glu_bd"/>
    <property type="match status" value="1"/>
</dbReference>
<evidence type="ECO:0000256" key="8">
    <source>
        <dbReference type="ARBA" id="ARBA00023180"/>
    </source>
</evidence>
<dbReference type="EMBL" id="AB081754">
    <property type="protein sequence ID" value="BAC06342.1"/>
    <property type="molecule type" value="mRNA"/>
</dbReference>
<evidence type="ECO:0000256" key="6">
    <source>
        <dbReference type="ARBA" id="ARBA00023136"/>
    </source>
</evidence>
<keyword evidence="7" id="KW-0675">Receptor</keyword>
<comment type="subcellular location">
    <subcellularLocation>
        <location evidence="1">Membrane</location>
        <topology evidence="1">Multi-pass membrane protein</topology>
    </subcellularLocation>
</comment>
<sequence>MGFKDVITEIYTFSDVFNDQDSFLDKVCELTPSTIDGFIDLSLNVIGSDDIASHMDAPVISMKEWTQYSSSETSTIPSVRPTSSDYIESVVSFINSLNSTRDSILILYSANFDASLLFPSLNSGTFIPVYMKEVNDTNTLEIMQFIKQLRVSEIILASEFQLVAKVVNQAILSNTLNGVYHWYVVSKDLDKFYCASCTNGNFILFRKKIDDITMYNKIMNINSSLATTYKAIDMVYAYQAGQILGTIIKTAKQNQTWSVSNSKFSCWNSTSSFNNARYNLGMSILKTIKISGVLGDIVFNNTIKNQYSQIMVSEVILGNSPVTIDRIKWTRTTGLGFNNISLNLLTQKQLRILVIPEPPFVIKLDNGTFVGYSIDIVAKLSEFMNFNYTFYEQIDGQYGAVLDNGTFSGLIGEMANKNFDMAVGAITITSERERVVDFSIPYYDYAAIQILMKKVTASTKGDQAFFLKAFTWEVWATVIATIIGTGFLICFVDRVSPFSFQNRLKTNEIREGEADGKIFTIKESMWFVLGAYTQAGESFDPRSISCRVIVVGLWLFAYLMMAMYTANLSAQLTVAKLASRPGSLTELAAQQSMQYTTQSNTSIHDYFFRMMKAEADIFTFWTEKGINNLDKPKEAALMSTWKYPIEERYTNMYNKMSSWGFTPNINDSIKKIIEDDWALFLETPIIKYYTNRDCQLVAVGEPFSQRPYGIVLQNNSPLLNELNLRILILQRDRILEQLKVKWWNTDKAVCPTIDSSAGLGLDTLGGAFAFLAVGIGIAGIIFIGEKIVAKIWGTEWAAAAGTDPTVVRPMGMMSTLNVNLGSHVSIRRGSQISGQQSMRRQYPQRTSNANAVDHHNNERPAAITQGGEINPGYDHSENPPTYSNTHI</sequence>
<dbReference type="Pfam" id="PF10613">
    <property type="entry name" value="Lig_chan-Glu_bd"/>
    <property type="match status" value="1"/>
</dbReference>
<keyword evidence="6 12" id="KW-0472">Membrane</keyword>
<organism evidence="15">
    <name type="scientific">Dugesia japonica</name>
    <name type="common">Planarian</name>
    <dbReference type="NCBI Taxonomy" id="6161"/>
    <lineage>
        <taxon>Eukaryota</taxon>
        <taxon>Metazoa</taxon>
        <taxon>Spiralia</taxon>
        <taxon>Lophotrochozoa</taxon>
        <taxon>Platyhelminthes</taxon>
        <taxon>Rhabditophora</taxon>
        <taxon>Seriata</taxon>
        <taxon>Tricladida</taxon>
        <taxon>Continenticola</taxon>
        <taxon>Geoplanoidea</taxon>
        <taxon>Dugesiidae</taxon>
        <taxon>Dugesia</taxon>
    </lineage>
</organism>
<evidence type="ECO:0000256" key="3">
    <source>
        <dbReference type="ARBA" id="ARBA00022692"/>
    </source>
</evidence>
<feature type="compositionally biased region" description="Polar residues" evidence="11">
    <location>
        <begin position="829"/>
        <end position="850"/>
    </location>
</feature>
<evidence type="ECO:0000256" key="9">
    <source>
        <dbReference type="ARBA" id="ARBA00023286"/>
    </source>
</evidence>
<evidence type="ECO:0000256" key="1">
    <source>
        <dbReference type="ARBA" id="ARBA00004141"/>
    </source>
</evidence>
<dbReference type="Gene3D" id="1.10.287.70">
    <property type="match status" value="1"/>
</dbReference>
<proteinExistence type="evidence at transcript level"/>
<dbReference type="Gene3D" id="3.40.50.2300">
    <property type="match status" value="2"/>
</dbReference>
<dbReference type="FunFam" id="1.10.287.70:FF:000143">
    <property type="entry name" value="Probable glutamate receptor"/>
    <property type="match status" value="1"/>
</dbReference>
<dbReference type="InterPro" id="IPR015683">
    <property type="entry name" value="Ionotropic_Glu_rcpt"/>
</dbReference>
<reference evidence="15" key="1">
    <citation type="journal article" date="2002" name="Mech. Dev.">
        <title>The expression of neural-specific genes reveals the structural and molecular complexity of the planarian central nervous system.</title>
        <authorList>
            <person name="Cebria F."/>
            <person name="Kudome T."/>
            <person name="Nakazawa M."/>
            <person name="Mineta K."/>
            <person name="Ikeo K."/>
            <person name="Gojobori T."/>
            <person name="Agata K."/>
        </authorList>
    </citation>
    <scope>NUCLEOTIDE SEQUENCE</scope>
    <source>
        <strain evidence="15">GI</strain>
        <tissue evidence="15">Head portion</tissue>
    </source>
</reference>
<evidence type="ECO:0000256" key="11">
    <source>
        <dbReference type="SAM" id="MobiDB-lite"/>
    </source>
</evidence>
<keyword evidence="8" id="KW-0325">Glycoprotein</keyword>
<evidence type="ECO:0000313" key="15">
    <source>
        <dbReference type="EMBL" id="BAC06342.1"/>
    </source>
</evidence>
<keyword evidence="4 12" id="KW-1133">Transmembrane helix</keyword>
<dbReference type="GO" id="GO:0016020">
    <property type="term" value="C:membrane"/>
    <property type="evidence" value="ECO:0007669"/>
    <property type="project" value="UniProtKB-SubCell"/>
</dbReference>
<feature type="transmembrane region" description="Helical" evidence="12">
    <location>
        <begin position="548"/>
        <end position="566"/>
    </location>
</feature>
<feature type="compositionally biased region" description="Polar residues" evidence="11">
    <location>
        <begin position="878"/>
        <end position="887"/>
    </location>
</feature>
<gene>
    <name evidence="15" type="primary">DjGluR1</name>
</gene>
<evidence type="ECO:0000256" key="4">
    <source>
        <dbReference type="ARBA" id="ARBA00022989"/>
    </source>
</evidence>
<evidence type="ECO:0000256" key="12">
    <source>
        <dbReference type="SAM" id="Phobius"/>
    </source>
</evidence>
<evidence type="ECO:0000256" key="10">
    <source>
        <dbReference type="ARBA" id="ARBA00023303"/>
    </source>
</evidence>
<accession>Q8MMK3</accession>
<evidence type="ECO:0000259" key="14">
    <source>
        <dbReference type="SMART" id="SM00918"/>
    </source>
</evidence>
<keyword evidence="10" id="KW-0407">Ion channel</keyword>
<keyword evidence="9" id="KW-1071">Ligand-gated ion channel</keyword>
<name>Q8MMK3_DUGJA</name>
<dbReference type="InterPro" id="IPR019594">
    <property type="entry name" value="Glu/Gly-bd"/>
</dbReference>
<evidence type="ECO:0000259" key="13">
    <source>
        <dbReference type="SMART" id="SM00079"/>
    </source>
</evidence>
<feature type="transmembrane region" description="Helical" evidence="12">
    <location>
        <begin position="764"/>
        <end position="783"/>
    </location>
</feature>
<dbReference type="CDD" id="cd13717">
    <property type="entry name" value="PBP2_iGluR_putative"/>
    <property type="match status" value="1"/>
</dbReference>
<feature type="domain" description="Ionotropic glutamate receptor C-terminal" evidence="13">
    <location>
        <begin position="349"/>
        <end position="745"/>
    </location>
</feature>
<keyword evidence="2" id="KW-0813">Transport</keyword>
<keyword evidence="5" id="KW-0406">Ion transport</keyword>
<dbReference type="SMART" id="SM00079">
    <property type="entry name" value="PBPe"/>
    <property type="match status" value="1"/>
</dbReference>
<dbReference type="AlphaFoldDB" id="Q8MMK3"/>
<dbReference type="Gene3D" id="3.40.190.10">
    <property type="entry name" value="Periplasmic binding protein-like II"/>
    <property type="match status" value="3"/>
</dbReference>
<feature type="domain" description="Ionotropic glutamate receptor L-glutamate and glycine-binding" evidence="14">
    <location>
        <begin position="359"/>
        <end position="416"/>
    </location>
</feature>
<keyword evidence="3 12" id="KW-0812">Transmembrane</keyword>
<dbReference type="Pfam" id="PF00060">
    <property type="entry name" value="Lig_chan"/>
    <property type="match status" value="1"/>
</dbReference>
<dbReference type="PANTHER" id="PTHR18966">
    <property type="entry name" value="IONOTROPIC GLUTAMATE RECEPTOR"/>
    <property type="match status" value="1"/>
</dbReference>
<evidence type="ECO:0000256" key="2">
    <source>
        <dbReference type="ARBA" id="ARBA00022448"/>
    </source>
</evidence>
<dbReference type="InterPro" id="IPR001320">
    <property type="entry name" value="Iontro_rcpt_C"/>
</dbReference>
<feature type="region of interest" description="Disordered" evidence="11">
    <location>
        <begin position="829"/>
        <end position="887"/>
    </location>
</feature>
<protein>
    <submittedName>
        <fullName evidence="15">DjGluR1</fullName>
    </submittedName>
</protein>
<dbReference type="GO" id="GO:0015276">
    <property type="term" value="F:ligand-gated monoatomic ion channel activity"/>
    <property type="evidence" value="ECO:0007669"/>
    <property type="project" value="InterPro"/>
</dbReference>
<evidence type="ECO:0000256" key="5">
    <source>
        <dbReference type="ARBA" id="ARBA00023065"/>
    </source>
</evidence>
<evidence type="ECO:0000256" key="7">
    <source>
        <dbReference type="ARBA" id="ARBA00023170"/>
    </source>
</evidence>
<dbReference type="SUPFAM" id="SSF53850">
    <property type="entry name" value="Periplasmic binding protein-like II"/>
    <property type="match status" value="1"/>
</dbReference>